<dbReference type="RefSeq" id="WP_210153954.1">
    <property type="nucleotide sequence ID" value="NZ_JAFCNB010000001.1"/>
</dbReference>
<dbReference type="AlphaFoldDB" id="A0A940WH81"/>
<accession>A0A940WH81</accession>
<reference evidence="2" key="1">
    <citation type="submission" date="2021-02" db="EMBL/GenBank/DDBJ databases">
        <title>Draft genome sequence of Microbispora sp. RL4-1S isolated from rice leaves in Thailand.</title>
        <authorList>
            <person name="Muangham S."/>
            <person name="Duangmal K."/>
        </authorList>
    </citation>
    <scope>NUCLEOTIDE SEQUENCE</scope>
    <source>
        <strain evidence="2">RL4-1S</strain>
    </source>
</reference>
<name>A0A940WH81_9ACTN</name>
<protein>
    <submittedName>
        <fullName evidence="2">Uncharacterized protein</fullName>
    </submittedName>
</protein>
<dbReference type="EMBL" id="JAFCNB010000001">
    <property type="protein sequence ID" value="MBP2702693.1"/>
    <property type="molecule type" value="Genomic_DNA"/>
</dbReference>
<dbReference type="Proteomes" id="UP000674234">
    <property type="component" value="Unassembled WGS sequence"/>
</dbReference>
<keyword evidence="1" id="KW-0812">Transmembrane</keyword>
<sequence length="199" mass="20006">MNVPDVAASATARVPAASRAAGPARPRLVWVFLAWLLFPVLLVAGVGGAAADPLSGGRDLVPATPFSSGQTMTAGLGPGDRPAVYAAAERPTDVRCEAADDAGRPVRLARPTAAHTISDGGTRWDLLFVMSPPAAGVYQVTCDGEDVTFGVGRAPATGAGDLADGLATGGVTAPALPLVGFLSAVLVTIVVLVRRRAAT</sequence>
<keyword evidence="3" id="KW-1185">Reference proteome</keyword>
<feature type="transmembrane region" description="Helical" evidence="1">
    <location>
        <begin position="175"/>
        <end position="193"/>
    </location>
</feature>
<feature type="transmembrane region" description="Helical" evidence="1">
    <location>
        <begin position="28"/>
        <end position="51"/>
    </location>
</feature>
<evidence type="ECO:0000256" key="1">
    <source>
        <dbReference type="SAM" id="Phobius"/>
    </source>
</evidence>
<evidence type="ECO:0000313" key="3">
    <source>
        <dbReference type="Proteomes" id="UP000674234"/>
    </source>
</evidence>
<keyword evidence="1" id="KW-0472">Membrane</keyword>
<comment type="caution">
    <text evidence="2">The sequence shown here is derived from an EMBL/GenBank/DDBJ whole genome shotgun (WGS) entry which is preliminary data.</text>
</comment>
<keyword evidence="1" id="KW-1133">Transmembrane helix</keyword>
<proteinExistence type="predicted"/>
<evidence type="ECO:0000313" key="2">
    <source>
        <dbReference type="EMBL" id="MBP2702693.1"/>
    </source>
</evidence>
<organism evidence="2 3">
    <name type="scientific">Microbispora oryzae</name>
    <dbReference type="NCBI Taxonomy" id="2806554"/>
    <lineage>
        <taxon>Bacteria</taxon>
        <taxon>Bacillati</taxon>
        <taxon>Actinomycetota</taxon>
        <taxon>Actinomycetes</taxon>
        <taxon>Streptosporangiales</taxon>
        <taxon>Streptosporangiaceae</taxon>
        <taxon>Microbispora</taxon>
    </lineage>
</organism>
<gene>
    <name evidence="2" type="ORF">JOL79_02620</name>
</gene>